<reference evidence="6" key="1">
    <citation type="journal article" date="2014" name="Int. J. Syst. Evol. Microbiol.">
        <title>Complete genome of a new Firmicutes species belonging to the dominant human colonic microbiota ('Ruminococcus bicirculans') reveals two chromosomes and a selective capacity to utilize plant glucans.</title>
        <authorList>
            <consortium name="NISC Comparative Sequencing Program"/>
            <person name="Wegmann U."/>
            <person name="Louis P."/>
            <person name="Goesmann A."/>
            <person name="Henrissat B."/>
            <person name="Duncan S.H."/>
            <person name="Flint H.J."/>
        </authorList>
    </citation>
    <scope>NUCLEOTIDE SEQUENCE</scope>
    <source>
        <strain evidence="6">CGMCC 1.15472</strain>
    </source>
</reference>
<keyword evidence="3 6" id="KW-0456">Lyase</keyword>
<evidence type="ECO:0000313" key="7">
    <source>
        <dbReference type="EMBL" id="TNM54898.1"/>
    </source>
</evidence>
<dbReference type="InterPro" id="IPR024060">
    <property type="entry name" value="Ureidoglycolate_lyase_dom_sf"/>
</dbReference>
<dbReference type="Proteomes" id="UP000314223">
    <property type="component" value="Unassembled WGS sequence"/>
</dbReference>
<evidence type="ECO:0000256" key="2">
    <source>
        <dbReference type="ARBA" id="ARBA00022631"/>
    </source>
</evidence>
<dbReference type="Gene3D" id="2.60.120.480">
    <property type="entry name" value="Ureidoglycolate hydrolase"/>
    <property type="match status" value="1"/>
</dbReference>
<evidence type="ECO:0000313" key="8">
    <source>
        <dbReference type="Proteomes" id="UP000314223"/>
    </source>
</evidence>
<dbReference type="InterPro" id="IPR011051">
    <property type="entry name" value="RmlC_Cupin_sf"/>
</dbReference>
<reference evidence="9" key="2">
    <citation type="journal article" date="2019" name="Int. J. Syst. Evol. Microbiol.">
        <title>The Global Catalogue of Microorganisms (GCM) 10K type strain sequencing project: providing services to taxonomists for standard genome sequencing and annotation.</title>
        <authorList>
            <consortium name="The Broad Institute Genomics Platform"/>
            <consortium name="The Broad Institute Genome Sequencing Center for Infectious Disease"/>
            <person name="Wu L."/>
            <person name="Ma J."/>
        </authorList>
    </citation>
    <scope>NUCLEOTIDE SEQUENCE [LARGE SCALE GENOMIC DNA]</scope>
    <source>
        <strain evidence="9">CGMCC 1.15472</strain>
    </source>
</reference>
<feature type="region of interest" description="Disordered" evidence="5">
    <location>
        <begin position="1"/>
        <end position="22"/>
    </location>
</feature>
<dbReference type="GO" id="GO:0050385">
    <property type="term" value="F:ureidoglycolate lyase activity"/>
    <property type="evidence" value="ECO:0007669"/>
    <property type="project" value="UniProtKB-EC"/>
</dbReference>
<evidence type="ECO:0000313" key="9">
    <source>
        <dbReference type="Proteomes" id="UP000632322"/>
    </source>
</evidence>
<dbReference type="RefSeq" id="WP_139468693.1">
    <property type="nucleotide sequence ID" value="NZ_BMJG01000003.1"/>
</dbReference>
<accession>A0A5C4X1J3</accession>
<comment type="catalytic activity">
    <reaction evidence="4">
        <text>(S)-ureidoglycolate = urea + glyoxylate</text>
        <dbReference type="Rhea" id="RHEA:11304"/>
        <dbReference type="ChEBI" id="CHEBI:16199"/>
        <dbReference type="ChEBI" id="CHEBI:36655"/>
        <dbReference type="ChEBI" id="CHEBI:57296"/>
        <dbReference type="EC" id="4.3.2.3"/>
    </reaction>
</comment>
<dbReference type="EMBL" id="BMJG01000003">
    <property type="protein sequence ID" value="GGC31960.1"/>
    <property type="molecule type" value="Genomic_DNA"/>
</dbReference>
<organism evidence="7 8">
    <name type="scientific">Brevibacterium sediminis</name>
    <dbReference type="NCBI Taxonomy" id="1857024"/>
    <lineage>
        <taxon>Bacteria</taxon>
        <taxon>Bacillati</taxon>
        <taxon>Actinomycetota</taxon>
        <taxon>Actinomycetes</taxon>
        <taxon>Micrococcales</taxon>
        <taxon>Brevibacteriaceae</taxon>
        <taxon>Brevibacterium</taxon>
    </lineage>
</organism>
<sequence>MKSPSRSHVTLGRRENSDLAGDGMLELTPEAFAPFGRVMDFHAQQVPGSSAFLSAATSFFRASLFEPGADGTTDLLWVSYDRAEPPEDFEAHLLTEQALIPITGTIVQHLFRDDVDDGTVNRFLVRPGQGIVMSPGSFHTTTSVDGEALCLMVSRVSTTDDLSRSLQTGCQASETVFAPPPG</sequence>
<gene>
    <name evidence="7" type="ORF">FHQ09_10360</name>
    <name evidence="6" type="ORF">GCM10010974_12970</name>
</gene>
<evidence type="ECO:0000313" key="6">
    <source>
        <dbReference type="EMBL" id="GGC31960.1"/>
    </source>
</evidence>
<evidence type="ECO:0000256" key="5">
    <source>
        <dbReference type="SAM" id="MobiDB-lite"/>
    </source>
</evidence>
<dbReference type="GO" id="GO:0004848">
    <property type="term" value="F:ureidoglycolate hydrolase activity"/>
    <property type="evidence" value="ECO:0007669"/>
    <property type="project" value="InterPro"/>
</dbReference>
<evidence type="ECO:0000256" key="3">
    <source>
        <dbReference type="ARBA" id="ARBA00023239"/>
    </source>
</evidence>
<comment type="subunit">
    <text evidence="1">Homodimer.</text>
</comment>
<reference evidence="6" key="4">
    <citation type="submission" date="2024-05" db="EMBL/GenBank/DDBJ databases">
        <authorList>
            <person name="Sun Q."/>
            <person name="Zhou Y."/>
        </authorList>
    </citation>
    <scope>NUCLEOTIDE SEQUENCE</scope>
    <source>
        <strain evidence="6">CGMCC 1.15472</strain>
    </source>
</reference>
<comment type="caution">
    <text evidence="7">The sequence shown here is derived from an EMBL/GenBank/DDBJ whole genome shotgun (WGS) entry which is preliminary data.</text>
</comment>
<proteinExistence type="predicted"/>
<dbReference type="InterPro" id="IPR007247">
    <property type="entry name" value="Ureidogly_lyase"/>
</dbReference>
<evidence type="ECO:0000256" key="1">
    <source>
        <dbReference type="ARBA" id="ARBA00011738"/>
    </source>
</evidence>
<dbReference type="Proteomes" id="UP000632322">
    <property type="component" value="Unassembled WGS sequence"/>
</dbReference>
<keyword evidence="2" id="KW-0659">Purine metabolism</keyword>
<dbReference type="GO" id="GO:0006144">
    <property type="term" value="P:purine nucleobase metabolic process"/>
    <property type="evidence" value="ECO:0007669"/>
    <property type="project" value="UniProtKB-KW"/>
</dbReference>
<evidence type="ECO:0000256" key="4">
    <source>
        <dbReference type="ARBA" id="ARBA00047684"/>
    </source>
</evidence>
<keyword evidence="9" id="KW-1185">Reference proteome</keyword>
<dbReference type="AlphaFoldDB" id="A0A5C4X1J3"/>
<reference evidence="7 8" key="3">
    <citation type="submission" date="2019-06" db="EMBL/GenBank/DDBJ databases">
        <authorList>
            <person name="Mardanova A.M."/>
            <person name="Pudova D.S."/>
            <person name="Shagimardanova E.I."/>
            <person name="Gogoleva N.E."/>
            <person name="Lutfullin M.T."/>
            <person name="Hadieva G.F."/>
            <person name="Sharipova M.R."/>
        </authorList>
    </citation>
    <scope>NUCLEOTIDE SEQUENCE [LARGE SCALE GENOMIC DNA]</scope>
    <source>
        <strain evidence="7 8">MG-1</strain>
    </source>
</reference>
<dbReference type="Pfam" id="PF04115">
    <property type="entry name" value="Ureidogly_lyase"/>
    <property type="match status" value="1"/>
</dbReference>
<name>A0A5C4X1J3_9MICO</name>
<dbReference type="GO" id="GO:0000256">
    <property type="term" value="P:allantoin catabolic process"/>
    <property type="evidence" value="ECO:0007669"/>
    <property type="project" value="InterPro"/>
</dbReference>
<protein>
    <submittedName>
        <fullName evidence="7">Ureidoglycolate hydrolase</fullName>
    </submittedName>
    <submittedName>
        <fullName evidence="6">Ureidoglycolate lyase</fullName>
    </submittedName>
</protein>
<dbReference type="EMBL" id="VDMQ01000005">
    <property type="protein sequence ID" value="TNM54898.1"/>
    <property type="molecule type" value="Genomic_DNA"/>
</dbReference>
<keyword evidence="7" id="KW-0378">Hydrolase</keyword>
<dbReference type="SUPFAM" id="SSF51182">
    <property type="entry name" value="RmlC-like cupins"/>
    <property type="match status" value="1"/>
</dbReference>